<evidence type="ECO:0000313" key="2">
    <source>
        <dbReference type="Proteomes" id="UP001215598"/>
    </source>
</evidence>
<dbReference type="AlphaFoldDB" id="A0AAD7IW93"/>
<sequence>MLCAHFGPLGSFRLFIPSKSLFCFLSSPSLVSMGRWRGARALDWRPFPVLFLLIWLRDSGDLPARAVGVARRSLPAPLRFRSRAVRAVLASASLLPKTEAPLVFCCCRSSSWRSCASCASASIASVRVGVLRTHILLYFLEFYFADPSDRRVWGNAVLLVDLRGRGSAFLHPLEVVHDARQRYPFSFTFLSLFSFSFLWGRPQIRRTCPRHRARLRLRLSTTASPLSLPIFSPHFSPVASNLDA</sequence>
<protein>
    <submittedName>
        <fullName evidence="1">Uncharacterized protein</fullName>
    </submittedName>
</protein>
<comment type="caution">
    <text evidence="1">The sequence shown here is derived from an EMBL/GenBank/DDBJ whole genome shotgun (WGS) entry which is preliminary data.</text>
</comment>
<organism evidence="1 2">
    <name type="scientific">Mycena metata</name>
    <dbReference type="NCBI Taxonomy" id="1033252"/>
    <lineage>
        <taxon>Eukaryota</taxon>
        <taxon>Fungi</taxon>
        <taxon>Dikarya</taxon>
        <taxon>Basidiomycota</taxon>
        <taxon>Agaricomycotina</taxon>
        <taxon>Agaricomycetes</taxon>
        <taxon>Agaricomycetidae</taxon>
        <taxon>Agaricales</taxon>
        <taxon>Marasmiineae</taxon>
        <taxon>Mycenaceae</taxon>
        <taxon>Mycena</taxon>
    </lineage>
</organism>
<evidence type="ECO:0000313" key="1">
    <source>
        <dbReference type="EMBL" id="KAJ7751059.1"/>
    </source>
</evidence>
<gene>
    <name evidence="1" type="ORF">B0H16DRAFT_1548680</name>
</gene>
<proteinExistence type="predicted"/>
<accession>A0AAD7IW93</accession>
<dbReference type="EMBL" id="JARKIB010000063">
    <property type="protein sequence ID" value="KAJ7751059.1"/>
    <property type="molecule type" value="Genomic_DNA"/>
</dbReference>
<name>A0AAD7IW93_9AGAR</name>
<reference evidence="1" key="1">
    <citation type="submission" date="2023-03" db="EMBL/GenBank/DDBJ databases">
        <title>Massive genome expansion in bonnet fungi (Mycena s.s.) driven by repeated elements and novel gene families across ecological guilds.</title>
        <authorList>
            <consortium name="Lawrence Berkeley National Laboratory"/>
            <person name="Harder C.B."/>
            <person name="Miyauchi S."/>
            <person name="Viragh M."/>
            <person name="Kuo A."/>
            <person name="Thoen E."/>
            <person name="Andreopoulos B."/>
            <person name="Lu D."/>
            <person name="Skrede I."/>
            <person name="Drula E."/>
            <person name="Henrissat B."/>
            <person name="Morin E."/>
            <person name="Kohler A."/>
            <person name="Barry K."/>
            <person name="LaButti K."/>
            <person name="Morin E."/>
            <person name="Salamov A."/>
            <person name="Lipzen A."/>
            <person name="Mereny Z."/>
            <person name="Hegedus B."/>
            <person name="Baldrian P."/>
            <person name="Stursova M."/>
            <person name="Weitz H."/>
            <person name="Taylor A."/>
            <person name="Grigoriev I.V."/>
            <person name="Nagy L.G."/>
            <person name="Martin F."/>
            <person name="Kauserud H."/>
        </authorList>
    </citation>
    <scope>NUCLEOTIDE SEQUENCE</scope>
    <source>
        <strain evidence="1">CBHHK182m</strain>
    </source>
</reference>
<dbReference type="Proteomes" id="UP001215598">
    <property type="component" value="Unassembled WGS sequence"/>
</dbReference>
<keyword evidence="2" id="KW-1185">Reference proteome</keyword>